<dbReference type="Pfam" id="PF17906">
    <property type="entry name" value="HTH_48"/>
    <property type="match status" value="1"/>
</dbReference>
<dbReference type="Proteomes" id="UP000887013">
    <property type="component" value="Unassembled WGS sequence"/>
</dbReference>
<evidence type="ECO:0000313" key="3">
    <source>
        <dbReference type="Proteomes" id="UP000887013"/>
    </source>
</evidence>
<evidence type="ECO:0000313" key="2">
    <source>
        <dbReference type="EMBL" id="GFU01336.1"/>
    </source>
</evidence>
<dbReference type="EMBL" id="BMAW01027259">
    <property type="protein sequence ID" value="GFU01336.1"/>
    <property type="molecule type" value="Genomic_DNA"/>
</dbReference>
<gene>
    <name evidence="2" type="primary">NCL1_27750</name>
    <name evidence="2" type="ORF">NPIL_380101</name>
</gene>
<dbReference type="InterPro" id="IPR041426">
    <property type="entry name" value="Mos1_HTH"/>
</dbReference>
<organism evidence="2 3">
    <name type="scientific">Nephila pilipes</name>
    <name type="common">Giant wood spider</name>
    <name type="synonym">Nephila maculata</name>
    <dbReference type="NCBI Taxonomy" id="299642"/>
    <lineage>
        <taxon>Eukaryota</taxon>
        <taxon>Metazoa</taxon>
        <taxon>Ecdysozoa</taxon>
        <taxon>Arthropoda</taxon>
        <taxon>Chelicerata</taxon>
        <taxon>Arachnida</taxon>
        <taxon>Araneae</taxon>
        <taxon>Araneomorphae</taxon>
        <taxon>Entelegynae</taxon>
        <taxon>Araneoidea</taxon>
        <taxon>Nephilidae</taxon>
        <taxon>Nephila</taxon>
    </lineage>
</organism>
<sequence length="83" mass="9229">MSKDLVRCCLLFDFNKSLSEVASSRRKCEVFGDSAVNERTATYWSQKFRSENLSLCGEPRSGRPHALNDEALQAAIEEDSGIG</sequence>
<accession>A0A8X6Q8R3</accession>
<name>A0A8X6Q8R3_NEPPI</name>
<dbReference type="AlphaFoldDB" id="A0A8X6Q8R3"/>
<dbReference type="OrthoDB" id="6431778at2759"/>
<feature type="domain" description="Mos1 transposase HTH" evidence="1">
    <location>
        <begin position="6"/>
        <end position="52"/>
    </location>
</feature>
<protein>
    <submittedName>
        <fullName evidence="2">Histone-lysine N-methyltransferase SETMAR</fullName>
    </submittedName>
</protein>
<keyword evidence="3" id="KW-1185">Reference proteome</keyword>
<reference evidence="2" key="1">
    <citation type="submission" date="2020-08" db="EMBL/GenBank/DDBJ databases">
        <title>Multicomponent nature underlies the extraordinary mechanical properties of spider dragline silk.</title>
        <authorList>
            <person name="Kono N."/>
            <person name="Nakamura H."/>
            <person name="Mori M."/>
            <person name="Yoshida Y."/>
            <person name="Ohtoshi R."/>
            <person name="Malay A.D."/>
            <person name="Moran D.A.P."/>
            <person name="Tomita M."/>
            <person name="Numata K."/>
            <person name="Arakawa K."/>
        </authorList>
    </citation>
    <scope>NUCLEOTIDE SEQUENCE</scope>
</reference>
<evidence type="ECO:0000259" key="1">
    <source>
        <dbReference type="Pfam" id="PF17906"/>
    </source>
</evidence>
<proteinExistence type="predicted"/>
<dbReference type="Gene3D" id="1.10.10.1450">
    <property type="match status" value="1"/>
</dbReference>
<comment type="caution">
    <text evidence="2">The sequence shown here is derived from an EMBL/GenBank/DDBJ whole genome shotgun (WGS) entry which is preliminary data.</text>
</comment>